<comment type="caution">
    <text evidence="1">The sequence shown here is derived from an EMBL/GenBank/DDBJ whole genome shotgun (WGS) entry which is preliminary data.</text>
</comment>
<proteinExistence type="predicted"/>
<name>A0ABV0MFP0_9TELE</name>
<gene>
    <name evidence="1" type="ORF">GOODEAATRI_005653</name>
</gene>
<evidence type="ECO:0000313" key="1">
    <source>
        <dbReference type="EMBL" id="MEQ2157811.1"/>
    </source>
</evidence>
<protein>
    <submittedName>
        <fullName evidence="1">Uncharacterized protein</fullName>
    </submittedName>
</protein>
<dbReference type="EMBL" id="JAHRIO010000259">
    <property type="protein sequence ID" value="MEQ2157811.1"/>
    <property type="molecule type" value="Genomic_DNA"/>
</dbReference>
<organism evidence="1 2">
    <name type="scientific">Goodea atripinnis</name>
    <dbReference type="NCBI Taxonomy" id="208336"/>
    <lineage>
        <taxon>Eukaryota</taxon>
        <taxon>Metazoa</taxon>
        <taxon>Chordata</taxon>
        <taxon>Craniata</taxon>
        <taxon>Vertebrata</taxon>
        <taxon>Euteleostomi</taxon>
        <taxon>Actinopterygii</taxon>
        <taxon>Neopterygii</taxon>
        <taxon>Teleostei</taxon>
        <taxon>Neoteleostei</taxon>
        <taxon>Acanthomorphata</taxon>
        <taxon>Ovalentaria</taxon>
        <taxon>Atherinomorphae</taxon>
        <taxon>Cyprinodontiformes</taxon>
        <taxon>Goodeidae</taxon>
        <taxon>Goodea</taxon>
    </lineage>
</organism>
<reference evidence="1 2" key="1">
    <citation type="submission" date="2021-06" db="EMBL/GenBank/DDBJ databases">
        <authorList>
            <person name="Palmer J.M."/>
        </authorList>
    </citation>
    <scope>NUCLEOTIDE SEQUENCE [LARGE SCALE GENOMIC DNA]</scope>
    <source>
        <strain evidence="1 2">GA_2019</strain>
        <tissue evidence="1">Muscle</tissue>
    </source>
</reference>
<evidence type="ECO:0000313" key="2">
    <source>
        <dbReference type="Proteomes" id="UP001476798"/>
    </source>
</evidence>
<accession>A0ABV0MFP0</accession>
<sequence>MIISPSYPDLKCQVILKAGTDNSSRSENTWRQTCQTQSSVYTGTAQASAGRVPRSEINTERLAKSKHRQKVQVRNVSLMRNRIGQKGRQEHALQD</sequence>
<keyword evidence="2" id="KW-1185">Reference proteome</keyword>
<dbReference type="Proteomes" id="UP001476798">
    <property type="component" value="Unassembled WGS sequence"/>
</dbReference>